<dbReference type="SUPFAM" id="SSF160104">
    <property type="entry name" value="Acetoacetate decarboxylase-like"/>
    <property type="match status" value="1"/>
</dbReference>
<proteinExistence type="predicted"/>
<keyword evidence="2" id="KW-1185">Reference proteome</keyword>
<dbReference type="PANTHER" id="PTHR39186">
    <property type="entry name" value="DUF2071 FAMILY PROTEIN"/>
    <property type="match status" value="1"/>
</dbReference>
<dbReference type="InterPro" id="IPR018644">
    <property type="entry name" value="DUF2071"/>
</dbReference>
<dbReference type="InterPro" id="IPR023375">
    <property type="entry name" value="ADC_dom_sf"/>
</dbReference>
<dbReference type="Pfam" id="PF09844">
    <property type="entry name" value="DUF2071"/>
    <property type="match status" value="1"/>
</dbReference>
<protein>
    <recommendedName>
        <fullName evidence="3">DUF2071 domain-containing protein</fullName>
    </recommendedName>
</protein>
<evidence type="ECO:0000313" key="1">
    <source>
        <dbReference type="EMBL" id="MBB3326624.1"/>
    </source>
</evidence>
<dbReference type="PANTHER" id="PTHR39186:SF1">
    <property type="entry name" value="DUF2071 DOMAIN-CONTAINING PROTEIN"/>
    <property type="match status" value="1"/>
</dbReference>
<evidence type="ECO:0008006" key="3">
    <source>
        <dbReference type="Google" id="ProtNLM"/>
    </source>
</evidence>
<reference evidence="1 2" key="1">
    <citation type="submission" date="2020-08" db="EMBL/GenBank/DDBJ databases">
        <title>Sequencing the genomes of 1000 actinobacteria strains.</title>
        <authorList>
            <person name="Klenk H.-P."/>
        </authorList>
    </citation>
    <scope>NUCLEOTIDE SEQUENCE [LARGE SCALE GENOMIC DNA]</scope>
    <source>
        <strain evidence="1 2">DSM 11053</strain>
    </source>
</reference>
<organism evidence="1 2">
    <name type="scientific">Microlunatus antarcticus</name>
    <dbReference type="NCBI Taxonomy" id="53388"/>
    <lineage>
        <taxon>Bacteria</taxon>
        <taxon>Bacillati</taxon>
        <taxon>Actinomycetota</taxon>
        <taxon>Actinomycetes</taxon>
        <taxon>Propionibacteriales</taxon>
        <taxon>Propionibacteriaceae</taxon>
        <taxon>Microlunatus</taxon>
    </lineage>
</organism>
<dbReference type="EMBL" id="JACHZG010000001">
    <property type="protein sequence ID" value="MBB3326624.1"/>
    <property type="molecule type" value="Genomic_DNA"/>
</dbReference>
<accession>A0A7W5JUQ0</accession>
<dbReference type="AlphaFoldDB" id="A0A7W5JUQ0"/>
<comment type="caution">
    <text evidence="1">The sequence shown here is derived from an EMBL/GenBank/DDBJ whole genome shotgun (WGS) entry which is preliminary data.</text>
</comment>
<gene>
    <name evidence="1" type="ORF">FHX39_001568</name>
</gene>
<dbReference type="Gene3D" id="2.40.400.10">
    <property type="entry name" value="Acetoacetate decarboxylase-like"/>
    <property type="match status" value="1"/>
</dbReference>
<dbReference type="RefSeq" id="WP_183337536.1">
    <property type="nucleotide sequence ID" value="NZ_JACHZG010000001.1"/>
</dbReference>
<evidence type="ECO:0000313" key="2">
    <source>
        <dbReference type="Proteomes" id="UP000565572"/>
    </source>
</evidence>
<sequence length="254" mass="28106">MTDGARATTLPEPVSRDAPALRGPALLDQVWRDLTFLHWRVDAELVAPLLPTGVVPDVHDGSSWVGLIPFRLTDARFGSGPVLPYVGSFAETNVRLYGVDASGRRGVVFASLEAERLAFVIGSRVALNIPYTWAKMRATHEGDRYTYESRRRWPSPRGLRSRVDVEVLPGEIHDDPLADFLTARWGLFTHHLGRTFFLPNEHAPWPLRPVRVLEIEDHLVAAAGLPGLTHRAPDSALFSAGVRTVFGGPQRVEV</sequence>
<dbReference type="Proteomes" id="UP000565572">
    <property type="component" value="Unassembled WGS sequence"/>
</dbReference>
<name>A0A7W5JUQ0_9ACTN</name>